<sequence>MGRWRSRGIGVARIVGWRSLKIFNLSRGCRGTKEVRLMQGGGKGIYKIVPIVVKGLGHLIGDAIFVFRLNSATDCSKKDDDSNFKADHEQEDDQIASVIETEVKDDHGFVFGFRFQNYEAEHSVFREDSQDHNTSKYRQFTSTKAFRGFVEEPKTVPVHESFVRPNDASIANKENQDSREFNSQAKNSIISDETEDSVFRENSLNQKTSKYQFTSTKYFNGFIEDPGSRRFSVQAFSVGSNDAAIVENGNRDFEEFNSETEDSVISGKTEDSMDSVFQENSPNLKPSKYQFTSTKYFKGFIEEPESRRSSVGSSDFPIAENENQDSEEFYSEAEDSVTLEQNSEQGIFSSDCDSPGKKETAGREINHSGLKNLSPEVELISKNEFWCFDFFEPKTWVAPEEIDSDTDDLFPKCVADEESDNSKLEFAEKTPASEENISDESRYSYTDDEFIELEPSFRYSAEQENLQKEWKSEQKIGPEKSWDDDWEEDDDLFDDVLSQHRESVEQRKMEMRNAKCKGMLPTIMEECENPRMAEDLKPLRIDEKFQQKDRLEEIQMVYKGYAEKMRKLDVLNYQTLHGLSFIQLKDQLHRGSAQKSSVSAIKSLLFPNRRIYADPVLLKSITDLHKNLELVYVGQTCLSWEILYWQYRKAMEMLENDCGGNSSYNHVAGEFQQFQVLLGRFVENEPFQGPRVQNYAKNRCDIRSILQVPVVKDDSLKDKKDSTIWEDYEGIQSTNYVDLQDPSDSGLLMEIKSYHQKKEKRLKDILRTGNCLVKKFQKHQESPLSGVQLFAQVELKLVSRVLNMSRLTTDQLVWCQKKLNKVNFSNKKIHLEPSFSLFPI</sequence>
<organism evidence="1 2">
    <name type="scientific">Vaccinium darrowii</name>
    <dbReference type="NCBI Taxonomy" id="229202"/>
    <lineage>
        <taxon>Eukaryota</taxon>
        <taxon>Viridiplantae</taxon>
        <taxon>Streptophyta</taxon>
        <taxon>Embryophyta</taxon>
        <taxon>Tracheophyta</taxon>
        <taxon>Spermatophyta</taxon>
        <taxon>Magnoliopsida</taxon>
        <taxon>eudicotyledons</taxon>
        <taxon>Gunneridae</taxon>
        <taxon>Pentapetalae</taxon>
        <taxon>asterids</taxon>
        <taxon>Ericales</taxon>
        <taxon>Ericaceae</taxon>
        <taxon>Vaccinioideae</taxon>
        <taxon>Vaccinieae</taxon>
        <taxon>Vaccinium</taxon>
    </lineage>
</organism>
<reference evidence="1 2" key="1">
    <citation type="journal article" date="2021" name="Hortic Res">
        <title>High-quality reference genome and annotation aids understanding of berry development for evergreen blueberry (Vaccinium darrowii).</title>
        <authorList>
            <person name="Yu J."/>
            <person name="Hulse-Kemp A.M."/>
            <person name="Babiker E."/>
            <person name="Staton M."/>
        </authorList>
    </citation>
    <scope>NUCLEOTIDE SEQUENCE [LARGE SCALE GENOMIC DNA]</scope>
    <source>
        <strain evidence="2">cv. NJ 8807/NJ 8810</strain>
        <tissue evidence="1">Young leaf</tissue>
    </source>
</reference>
<gene>
    <name evidence="1" type="ORF">Vadar_017738</name>
</gene>
<dbReference type="EMBL" id="CM037152">
    <property type="protein sequence ID" value="KAH7834598.1"/>
    <property type="molecule type" value="Genomic_DNA"/>
</dbReference>
<evidence type="ECO:0000313" key="2">
    <source>
        <dbReference type="Proteomes" id="UP000828048"/>
    </source>
</evidence>
<name>A0ACB7X1T4_9ERIC</name>
<keyword evidence="2" id="KW-1185">Reference proteome</keyword>
<protein>
    <submittedName>
        <fullName evidence="1">Uncharacterized protein</fullName>
    </submittedName>
</protein>
<dbReference type="Proteomes" id="UP000828048">
    <property type="component" value="Chromosome 2"/>
</dbReference>
<proteinExistence type="predicted"/>
<evidence type="ECO:0000313" key="1">
    <source>
        <dbReference type="EMBL" id="KAH7834598.1"/>
    </source>
</evidence>
<accession>A0ACB7X1T4</accession>
<comment type="caution">
    <text evidence="1">The sequence shown here is derived from an EMBL/GenBank/DDBJ whole genome shotgun (WGS) entry which is preliminary data.</text>
</comment>